<accession>A0A4Q0V9F1</accession>
<evidence type="ECO:0000313" key="6">
    <source>
        <dbReference type="EMBL" id="RXI51666.1"/>
    </source>
</evidence>
<proteinExistence type="inferred from homology"/>
<dbReference type="Gene3D" id="3.10.105.10">
    <property type="entry name" value="Dipeptide-binding Protein, Domain 3"/>
    <property type="match status" value="1"/>
</dbReference>
<dbReference type="PROSITE" id="PS51257">
    <property type="entry name" value="PROKAR_LIPOPROTEIN"/>
    <property type="match status" value="1"/>
</dbReference>
<evidence type="ECO:0000313" key="8">
    <source>
        <dbReference type="Proteomes" id="UP000290921"/>
    </source>
</evidence>
<dbReference type="GO" id="GO:0042597">
    <property type="term" value="C:periplasmic space"/>
    <property type="evidence" value="ECO:0007669"/>
    <property type="project" value="UniProtKB-ARBA"/>
</dbReference>
<gene>
    <name evidence="5" type="ORF">DP130_12780</name>
    <name evidence="6" type="ORF">DP131_13625</name>
</gene>
<dbReference type="EMBL" id="QMAP01000016">
    <property type="protein sequence ID" value="RXI44708.1"/>
    <property type="molecule type" value="Genomic_DNA"/>
</dbReference>
<feature type="domain" description="Solute-binding protein family 5" evidence="4">
    <location>
        <begin position="90"/>
        <end position="435"/>
    </location>
</feature>
<dbReference type="CDD" id="cd08490">
    <property type="entry name" value="PBP2_NikA_DppA_OppA_like_3"/>
    <property type="match status" value="1"/>
</dbReference>
<dbReference type="NCBIfam" id="NF045468">
    <property type="entry name" value="Opp5A_nikA"/>
    <property type="match status" value="1"/>
</dbReference>
<evidence type="ECO:0000256" key="3">
    <source>
        <dbReference type="ARBA" id="ARBA00022729"/>
    </source>
</evidence>
<dbReference type="InterPro" id="IPR050035">
    <property type="entry name" value="NikA"/>
</dbReference>
<dbReference type="GO" id="GO:1904680">
    <property type="term" value="F:peptide transmembrane transporter activity"/>
    <property type="evidence" value="ECO:0007669"/>
    <property type="project" value="TreeGrafter"/>
</dbReference>
<dbReference type="AlphaFoldDB" id="A0A4Q0V9F1"/>
<dbReference type="Gene3D" id="3.40.190.10">
    <property type="entry name" value="Periplasmic binding protein-like II"/>
    <property type="match status" value="1"/>
</dbReference>
<dbReference type="GO" id="GO:0043190">
    <property type="term" value="C:ATP-binding cassette (ABC) transporter complex"/>
    <property type="evidence" value="ECO:0007669"/>
    <property type="project" value="InterPro"/>
</dbReference>
<dbReference type="SUPFAM" id="SSF53850">
    <property type="entry name" value="Periplasmic binding protein-like II"/>
    <property type="match status" value="1"/>
</dbReference>
<dbReference type="InterPro" id="IPR000914">
    <property type="entry name" value="SBP_5_dom"/>
</dbReference>
<dbReference type="InterPro" id="IPR039424">
    <property type="entry name" value="SBP_5"/>
</dbReference>
<dbReference type="PIRSF" id="PIRSF002741">
    <property type="entry name" value="MppA"/>
    <property type="match status" value="1"/>
</dbReference>
<dbReference type="PANTHER" id="PTHR30290:SF9">
    <property type="entry name" value="OLIGOPEPTIDE-BINDING PROTEIN APPA"/>
    <property type="match status" value="1"/>
</dbReference>
<evidence type="ECO:0000313" key="7">
    <source>
        <dbReference type="Proteomes" id="UP000290273"/>
    </source>
</evidence>
<dbReference type="Proteomes" id="UP000290921">
    <property type="component" value="Unassembled WGS sequence"/>
</dbReference>
<protein>
    <submittedName>
        <fullName evidence="5">ABC transporter substrate-binding protein</fullName>
    </submittedName>
</protein>
<comment type="caution">
    <text evidence="5">The sequence shown here is derived from an EMBL/GenBank/DDBJ whole genome shotgun (WGS) entry which is preliminary data.</text>
</comment>
<evidence type="ECO:0000256" key="2">
    <source>
        <dbReference type="ARBA" id="ARBA00022448"/>
    </source>
</evidence>
<evidence type="ECO:0000259" key="4">
    <source>
        <dbReference type="Pfam" id="PF00496"/>
    </source>
</evidence>
<organism evidence="5 8">
    <name type="scientific">Clostridium tetani</name>
    <dbReference type="NCBI Taxonomy" id="1513"/>
    <lineage>
        <taxon>Bacteria</taxon>
        <taxon>Bacillati</taxon>
        <taxon>Bacillota</taxon>
        <taxon>Clostridia</taxon>
        <taxon>Eubacteriales</taxon>
        <taxon>Clostridiaceae</taxon>
        <taxon>Clostridium</taxon>
    </lineage>
</organism>
<keyword evidence="2" id="KW-0813">Transport</keyword>
<name>A0A4Q0V9F1_CLOTA</name>
<dbReference type="GO" id="GO:0015833">
    <property type="term" value="P:peptide transport"/>
    <property type="evidence" value="ECO:0007669"/>
    <property type="project" value="TreeGrafter"/>
</dbReference>
<dbReference type="EMBL" id="QMAU01000053">
    <property type="protein sequence ID" value="RXI51666.1"/>
    <property type="molecule type" value="Genomic_DNA"/>
</dbReference>
<sequence>MYRRIYMKNKISKSINILLVLFLMIISFAGCNGSKDTGAIGDDKKQGEKKVTYLYVHATNTLNPHLKASGNIPIRTGAVETLVRIDEDLKLKPWLLEKWNSKDAKHWEFKVRKGIKFHNGTSLDANIVKANIEACIKNNPGIKNALNIESMEAKEDILKIVTKKPNASLPSEFVHPNTAIIDVNASDIDTKPCGTGAFKVENFKPNSSIQLVKNDKYWDGEVKVDKVNFEFNQDANARLQALQSGYADIIFKPAAESIETLKKDSKVTIDTMPGLRTNELLYNIKKPLTGNEYFRKGLDSLINRKEIVENIMSAQATIAYGPFMEGLPFAIDYEKNQFGLDKALENFKKAGLTVTDGKVLDNGKPIKLKVVTYASRAELPPIAQLVQSNAKKIGIEMDISIVEGENVDNHLKRDDWDFCVYSLLTAPRGDAGYYLNSSIKPEGSLNHGYINDDKLTTIINEFNSCIDETKRNELAKQATTIINKKNYNSYVAYPNVIVAYNNQRISNWKTSPSEFYMITKDLDVK</sequence>
<dbReference type="InterPro" id="IPR030678">
    <property type="entry name" value="Peptide/Ni-bd"/>
</dbReference>
<reference evidence="7 8" key="1">
    <citation type="submission" date="2018-06" db="EMBL/GenBank/DDBJ databases">
        <title>Genome conservation of Clostridium tetani.</title>
        <authorList>
            <person name="Bruggemann H."/>
            <person name="Popoff M.R."/>
        </authorList>
    </citation>
    <scope>NUCLEOTIDE SEQUENCE [LARGE SCALE GENOMIC DNA]</scope>
    <source>
        <strain evidence="5 8">2017.061</strain>
        <strain evidence="6 7">63.05</strain>
    </source>
</reference>
<evidence type="ECO:0000313" key="5">
    <source>
        <dbReference type="EMBL" id="RXI44708.1"/>
    </source>
</evidence>
<comment type="similarity">
    <text evidence="1">Belongs to the bacterial solute-binding protein 5 family.</text>
</comment>
<keyword evidence="3" id="KW-0732">Signal</keyword>
<dbReference type="Pfam" id="PF00496">
    <property type="entry name" value="SBP_bac_5"/>
    <property type="match status" value="1"/>
</dbReference>
<evidence type="ECO:0000256" key="1">
    <source>
        <dbReference type="ARBA" id="ARBA00005695"/>
    </source>
</evidence>
<dbReference type="Proteomes" id="UP000290273">
    <property type="component" value="Unassembled WGS sequence"/>
</dbReference>
<dbReference type="PANTHER" id="PTHR30290">
    <property type="entry name" value="PERIPLASMIC BINDING COMPONENT OF ABC TRANSPORTER"/>
    <property type="match status" value="1"/>
</dbReference>